<dbReference type="EMBL" id="VEWN01000013">
    <property type="protein sequence ID" value="KAA1053896.1"/>
    <property type="molecule type" value="Genomic_DNA"/>
</dbReference>
<reference evidence="1 2" key="1">
    <citation type="submission" date="2019-07" db="EMBL/GenBank/DDBJ databases">
        <title>Genome sequencing of the stress-tolerant strain Azospirillum brasilense Az19.</title>
        <authorList>
            <person name="Maroniche G.A."/>
            <person name="Garcia J.E."/>
            <person name="Pagnussat L."/>
            <person name="Amenta M."/>
            <person name="Creus C.M."/>
        </authorList>
    </citation>
    <scope>NUCLEOTIDE SEQUENCE [LARGE SCALE GENOMIC DNA]</scope>
    <source>
        <strain evidence="1 2">Az19</strain>
    </source>
</reference>
<comment type="caution">
    <text evidence="1">The sequence shown here is derived from an EMBL/GenBank/DDBJ whole genome shotgun (WGS) entry which is preliminary data.</text>
</comment>
<organism evidence="1 2">
    <name type="scientific">Azospirillum argentinense</name>
    <dbReference type="NCBI Taxonomy" id="2970906"/>
    <lineage>
        <taxon>Bacteria</taxon>
        <taxon>Pseudomonadati</taxon>
        <taxon>Pseudomonadota</taxon>
        <taxon>Alphaproteobacteria</taxon>
        <taxon>Rhodospirillales</taxon>
        <taxon>Azospirillaceae</taxon>
        <taxon>Azospirillum</taxon>
    </lineage>
</organism>
<dbReference type="RefSeq" id="WP_282184047.1">
    <property type="nucleotide sequence ID" value="NZ_VEWN01000013.1"/>
</dbReference>
<evidence type="ECO:0008006" key="3">
    <source>
        <dbReference type="Google" id="ProtNLM"/>
    </source>
</evidence>
<proteinExistence type="predicted"/>
<accession>A0A5B0KPT1</accession>
<dbReference type="Proteomes" id="UP000325333">
    <property type="component" value="Unassembled WGS sequence"/>
</dbReference>
<sequence>MRNVILLVALAATLAGCTPAIVFMTPAVPPTVKGMPNMPSKP</sequence>
<protein>
    <recommendedName>
        <fullName evidence="3">Lipoprotein</fullName>
    </recommendedName>
</protein>
<dbReference type="PROSITE" id="PS51257">
    <property type="entry name" value="PROKAR_LIPOPROTEIN"/>
    <property type="match status" value="1"/>
</dbReference>
<name>A0A5B0KPT1_9PROT</name>
<evidence type="ECO:0000313" key="1">
    <source>
        <dbReference type="EMBL" id="KAA1053896.1"/>
    </source>
</evidence>
<gene>
    <name evidence="1" type="ORF">FH063_002478</name>
</gene>
<dbReference type="AlphaFoldDB" id="A0A5B0KPT1"/>
<evidence type="ECO:0000313" key="2">
    <source>
        <dbReference type="Proteomes" id="UP000325333"/>
    </source>
</evidence>